<dbReference type="InterPro" id="IPR007737">
    <property type="entry name" value="Mga_HTH"/>
</dbReference>
<feature type="domain" description="Mga helix-turn-helix" evidence="3">
    <location>
        <begin position="76"/>
        <end position="160"/>
    </location>
</feature>
<feature type="domain" description="M protein trans-acting positive regulator (MGA) HTH" evidence="4">
    <location>
        <begin position="7"/>
        <end position="50"/>
    </location>
</feature>
<evidence type="ECO:0000313" key="6">
    <source>
        <dbReference type="Proteomes" id="UP000181884"/>
    </source>
</evidence>
<dbReference type="STRING" id="214095.RU97_GL000535"/>
<sequence length="454" mass="53893">MATFLSKADQKKVQLIHLLLESDDALHIESIAQALSVSKKTVQLYLHEFAARLAPFPEFQLQQQENRIYLYRTDDAAVDELYLQYYRDSYNYKLIDWSFRYPKASIEDLAEEEYTSTSTIYRYARLLPEFLAPYQLEFRKSLLQLRGSENHLRAFYYFFYWESAFRDSWPFPQEQSKIQLLVKKIMALSDQVWNILQERQVAFWLAITLQRKGQHFEALSSGTFAPVEFQKILQPVLPLTDIHWLYEHLTMLGFLGSQSFDALLAQFATMRSIIPALRLTERFQEAISHYFPHFPFEDNKAELYRIHYQYTNMSKGQPSLFFPIDYATVIEQEAPQAYTVLQAFLKELLQATDEPLDMLLYHYYFLLEKDGLWQTGASFVNLCLLHDRDHSYKAWWQQEVLRRFGTRRNIRFTTEQAADLVVANYPVVTEKPLLLIRDLPTERNWQQLEHRILA</sequence>
<gene>
    <name evidence="5" type="ORF">RU97_GL000535</name>
</gene>
<dbReference type="EMBL" id="JXKH01000001">
    <property type="protein sequence ID" value="OJG20302.1"/>
    <property type="molecule type" value="Genomic_DNA"/>
</dbReference>
<dbReference type="RefSeq" id="WP_067392659.1">
    <property type="nucleotide sequence ID" value="NZ_JXKH01000001.1"/>
</dbReference>
<dbReference type="PANTHER" id="PTHR30185:SF18">
    <property type="entry name" value="TRANSCRIPTIONAL REGULATOR MTLR"/>
    <property type="match status" value="1"/>
</dbReference>
<dbReference type="Proteomes" id="UP000181884">
    <property type="component" value="Unassembled WGS sequence"/>
</dbReference>
<reference evidence="5 6" key="1">
    <citation type="submission" date="2014-12" db="EMBL/GenBank/DDBJ databases">
        <title>Draft genome sequences of 29 type strains of Enterococci.</title>
        <authorList>
            <person name="Zhong Z."/>
            <person name="Sun Z."/>
            <person name="Liu W."/>
            <person name="Zhang W."/>
            <person name="Zhang H."/>
        </authorList>
    </citation>
    <scope>NUCLEOTIDE SEQUENCE [LARGE SCALE GENOMIC DNA]</scope>
    <source>
        <strain evidence="5 6">DSM 17029</strain>
    </source>
</reference>
<dbReference type="AlphaFoldDB" id="A0A1L8RKU0"/>
<evidence type="ECO:0000259" key="4">
    <source>
        <dbReference type="Pfam" id="PF08280"/>
    </source>
</evidence>
<evidence type="ECO:0000256" key="2">
    <source>
        <dbReference type="ARBA" id="ARBA00023163"/>
    </source>
</evidence>
<dbReference type="InterPro" id="IPR050661">
    <property type="entry name" value="BglG_antiterminators"/>
</dbReference>
<keyword evidence="6" id="KW-1185">Reference proteome</keyword>
<name>A0A1L8RKU0_9ENTE</name>
<comment type="caution">
    <text evidence="5">The sequence shown here is derived from an EMBL/GenBank/DDBJ whole genome shotgun (WGS) entry which is preliminary data.</text>
</comment>
<dbReference type="Pfam" id="PF08280">
    <property type="entry name" value="HTH_Mga"/>
    <property type="match status" value="1"/>
</dbReference>
<evidence type="ECO:0000313" key="5">
    <source>
        <dbReference type="EMBL" id="OJG20302.1"/>
    </source>
</evidence>
<accession>A0A1L8RKU0</accession>
<keyword evidence="2" id="KW-0804">Transcription</keyword>
<organism evidence="5 6">
    <name type="scientific">Enterococcus canis</name>
    <dbReference type="NCBI Taxonomy" id="214095"/>
    <lineage>
        <taxon>Bacteria</taxon>
        <taxon>Bacillati</taxon>
        <taxon>Bacillota</taxon>
        <taxon>Bacilli</taxon>
        <taxon>Lactobacillales</taxon>
        <taxon>Enterococcaceae</taxon>
        <taxon>Enterococcus</taxon>
    </lineage>
</organism>
<dbReference type="InterPro" id="IPR013199">
    <property type="entry name" value="HTH_Mga_DNA-bd_dom"/>
</dbReference>
<evidence type="ECO:0000259" key="3">
    <source>
        <dbReference type="Pfam" id="PF05043"/>
    </source>
</evidence>
<protein>
    <recommendedName>
        <fullName evidence="7">Mga helix-turn-helix domain-containing protein</fullName>
    </recommendedName>
</protein>
<dbReference type="Pfam" id="PF05043">
    <property type="entry name" value="Mga"/>
    <property type="match status" value="1"/>
</dbReference>
<dbReference type="PANTHER" id="PTHR30185">
    <property type="entry name" value="CRYPTIC BETA-GLUCOSIDE BGL OPERON ANTITERMINATOR"/>
    <property type="match status" value="1"/>
</dbReference>
<keyword evidence="1" id="KW-0805">Transcription regulation</keyword>
<evidence type="ECO:0008006" key="7">
    <source>
        <dbReference type="Google" id="ProtNLM"/>
    </source>
</evidence>
<evidence type="ECO:0000256" key="1">
    <source>
        <dbReference type="ARBA" id="ARBA00023015"/>
    </source>
</evidence>
<proteinExistence type="predicted"/>